<reference evidence="2" key="1">
    <citation type="submission" date="2018-02" db="EMBL/GenBank/DDBJ databases">
        <title>Genome sequence of Desulfocucumis palustris strain NAW-5.</title>
        <authorList>
            <person name="Watanabe M."/>
            <person name="Kojima H."/>
            <person name="Fukui M."/>
        </authorList>
    </citation>
    <scope>NUCLEOTIDE SEQUENCE [LARGE SCALE GENOMIC DNA]</scope>
    <source>
        <strain evidence="2">NAW-5</strain>
    </source>
</reference>
<dbReference type="Proteomes" id="UP000239549">
    <property type="component" value="Unassembled WGS sequence"/>
</dbReference>
<dbReference type="AlphaFoldDB" id="A0A2L2XC23"/>
<evidence type="ECO:0000313" key="1">
    <source>
        <dbReference type="EMBL" id="GBF33544.1"/>
    </source>
</evidence>
<proteinExistence type="predicted"/>
<gene>
    <name evidence="1" type="ORF">DCCM_2646</name>
</gene>
<keyword evidence="2" id="KW-1185">Reference proteome</keyword>
<name>A0A2L2XC23_9FIRM</name>
<sequence>MDIATGDTAVLSNCRIPRGIRVFRNYLLGLIKKWSRLTGLWSPVTIFVFY</sequence>
<accession>A0A2L2XC23</accession>
<protein>
    <submittedName>
        <fullName evidence="1">Uncharacterized protein</fullName>
    </submittedName>
</protein>
<dbReference type="EMBL" id="BFAV01000104">
    <property type="protein sequence ID" value="GBF33544.1"/>
    <property type="molecule type" value="Genomic_DNA"/>
</dbReference>
<evidence type="ECO:0000313" key="2">
    <source>
        <dbReference type="Proteomes" id="UP000239549"/>
    </source>
</evidence>
<comment type="caution">
    <text evidence="1">The sequence shown here is derived from an EMBL/GenBank/DDBJ whole genome shotgun (WGS) entry which is preliminary data.</text>
</comment>
<organism evidence="1 2">
    <name type="scientific">Desulfocucumis palustris</name>
    <dbReference type="NCBI Taxonomy" id="1898651"/>
    <lineage>
        <taxon>Bacteria</taxon>
        <taxon>Bacillati</taxon>
        <taxon>Bacillota</taxon>
        <taxon>Clostridia</taxon>
        <taxon>Eubacteriales</taxon>
        <taxon>Desulfocucumaceae</taxon>
        <taxon>Desulfocucumis</taxon>
    </lineage>
</organism>